<dbReference type="Gene3D" id="3.10.450.620">
    <property type="entry name" value="JHP933, nucleotidyltransferase-like core domain"/>
    <property type="match status" value="1"/>
</dbReference>
<reference evidence="1 2" key="1">
    <citation type="journal article" date="2014" name="PLoS ONE">
        <title>Genome Sequence of Candidatus Nitrososphaera evergladensis from Group I.1b Enriched from Everglades Soil Reveals Novel Genomic Features of the Ammonia-Oxidizing Archaea.</title>
        <authorList>
            <person name="Zhalnina K.V."/>
            <person name="Dias R."/>
            <person name="Leonard M.T."/>
            <person name="Dorr de Quadros P."/>
            <person name="Camargo F.A."/>
            <person name="Drew J.C."/>
            <person name="Farmerie W.G."/>
            <person name="Daroub S.H."/>
            <person name="Triplett E.W."/>
        </authorList>
    </citation>
    <scope>NUCLEOTIDE SEQUENCE [LARGE SCALE GENOMIC DNA]</scope>
    <source>
        <strain evidence="1 2">SR1</strain>
    </source>
</reference>
<proteinExistence type="predicted"/>
<evidence type="ECO:0000313" key="1">
    <source>
        <dbReference type="EMBL" id="AIF85398.1"/>
    </source>
</evidence>
<dbReference type="Pfam" id="PF08843">
    <property type="entry name" value="AbiEii"/>
    <property type="match status" value="1"/>
</dbReference>
<gene>
    <name evidence="1" type="ORF">NTE_03370</name>
</gene>
<dbReference type="GeneID" id="41599016"/>
<dbReference type="EMBL" id="CP007174">
    <property type="protein sequence ID" value="AIF85398.1"/>
    <property type="molecule type" value="Genomic_DNA"/>
</dbReference>
<dbReference type="AlphaFoldDB" id="A0A075MW80"/>
<name>A0A075MW80_9ARCH</name>
<protein>
    <recommendedName>
        <fullName evidence="3">Nucleotidyl transferase AbiEii/AbiGii toxin family protein</fullName>
    </recommendedName>
</protein>
<dbReference type="HOGENOM" id="CLU_930119_0_0_2"/>
<dbReference type="InterPro" id="IPR014942">
    <property type="entry name" value="AbiEii"/>
</dbReference>
<accession>A0A075MW80</accession>
<organism evidence="1 2">
    <name type="scientific">Candidatus Nitrososphaera evergladensis SR1</name>
    <dbReference type="NCBI Taxonomy" id="1459636"/>
    <lineage>
        <taxon>Archaea</taxon>
        <taxon>Nitrososphaerota</taxon>
        <taxon>Nitrososphaeria</taxon>
        <taxon>Nitrososphaerales</taxon>
        <taxon>Nitrososphaeraceae</taxon>
        <taxon>Nitrososphaera</taxon>
    </lineage>
</organism>
<dbReference type="eggNOG" id="arCOG03839">
    <property type="taxonomic scope" value="Archaea"/>
</dbReference>
<dbReference type="Proteomes" id="UP000028194">
    <property type="component" value="Chromosome"/>
</dbReference>
<dbReference type="KEGG" id="nev:NTE_03370"/>
<dbReference type="RefSeq" id="WP_148701811.1">
    <property type="nucleotide sequence ID" value="NZ_CP007174.1"/>
</dbReference>
<keyword evidence="2" id="KW-1185">Reference proteome</keyword>
<evidence type="ECO:0000313" key="2">
    <source>
        <dbReference type="Proteomes" id="UP000028194"/>
    </source>
</evidence>
<dbReference type="STRING" id="1459636.NTE_03370"/>
<evidence type="ECO:0008006" key="3">
    <source>
        <dbReference type="Google" id="ProtNLM"/>
    </source>
</evidence>
<sequence length="331" mass="39282">MLKITERILRNWGDLAGIDNLTLAEHDYRISYLLNDIYSNDSLKDNLLLKGGTAINKLHLKNLSRISVDLDFNQIGSKDEVLRNVKRIREILIQIAKEQDQSYKITFDRRYEQTTIHLKYNSVTGQQPVQPIKIEVSHVERFPILKTENKELMLYDTETSTSIGTYRIEELLATKLRALYDRMKGRDLYDLTSSFRLVIDKIVLRKMFLYYFYRDRKVFDPKIFFEKVSSSSYEDDVKGFIRPDIRFDLELAKKEVMQNYNFLRNLDDADKQFLTFARFLLGDDIKKEMKKTILDIVYPFRVLFDGVRDVNPDIFEIRTEDILMYKKPKDS</sequence>